<dbReference type="OrthoDB" id="5295340at2"/>
<dbReference type="PATRIC" id="fig|1280953.3.peg.894"/>
<dbReference type="RefSeq" id="WP_035536111.1">
    <property type="nucleotide sequence ID" value="NZ_ARYL01000004.1"/>
</dbReference>
<dbReference type="InterPro" id="IPR036291">
    <property type="entry name" value="NAD(P)-bd_dom_sf"/>
</dbReference>
<comment type="caution">
    <text evidence="7">The sequence shown here is derived from an EMBL/GenBank/DDBJ whole genome shotgun (WGS) entry which is preliminary data.</text>
</comment>
<comment type="cofactor">
    <cofactor evidence="1 5">
        <name>Zn(2+)</name>
        <dbReference type="ChEBI" id="CHEBI:29105"/>
    </cofactor>
</comment>
<dbReference type="SUPFAM" id="SSF51735">
    <property type="entry name" value="NAD(P)-binding Rossmann-fold domains"/>
    <property type="match status" value="1"/>
</dbReference>
<organism evidence="7 8">
    <name type="scientific">Hyphomonas oceanitis SCH89</name>
    <dbReference type="NCBI Taxonomy" id="1280953"/>
    <lineage>
        <taxon>Bacteria</taxon>
        <taxon>Pseudomonadati</taxon>
        <taxon>Pseudomonadota</taxon>
        <taxon>Alphaproteobacteria</taxon>
        <taxon>Hyphomonadales</taxon>
        <taxon>Hyphomonadaceae</taxon>
        <taxon>Hyphomonas</taxon>
    </lineage>
</organism>
<comment type="similarity">
    <text evidence="5">Belongs to the zinc-containing alcohol dehydrogenase family.</text>
</comment>
<dbReference type="CDD" id="cd05283">
    <property type="entry name" value="CAD1"/>
    <property type="match status" value="1"/>
</dbReference>
<dbReference type="InterPro" id="IPR013149">
    <property type="entry name" value="ADH-like_C"/>
</dbReference>
<feature type="domain" description="Enoyl reductase (ER)" evidence="6">
    <location>
        <begin position="7"/>
        <end position="341"/>
    </location>
</feature>
<evidence type="ECO:0000256" key="1">
    <source>
        <dbReference type="ARBA" id="ARBA00001947"/>
    </source>
</evidence>
<dbReference type="InterPro" id="IPR047109">
    <property type="entry name" value="CAD-like"/>
</dbReference>
<dbReference type="Proteomes" id="UP000024942">
    <property type="component" value="Unassembled WGS sequence"/>
</dbReference>
<dbReference type="Pfam" id="PF00107">
    <property type="entry name" value="ADH_zinc_N"/>
    <property type="match status" value="1"/>
</dbReference>
<dbReference type="Pfam" id="PF08240">
    <property type="entry name" value="ADH_N"/>
    <property type="match status" value="1"/>
</dbReference>
<proteinExistence type="inferred from homology"/>
<evidence type="ECO:0000256" key="5">
    <source>
        <dbReference type="RuleBase" id="RU361277"/>
    </source>
</evidence>
<keyword evidence="4" id="KW-0560">Oxidoreductase</keyword>
<gene>
    <name evidence="7" type="ORF">HOC_04417</name>
</gene>
<keyword evidence="3 5" id="KW-0862">Zinc</keyword>
<evidence type="ECO:0000256" key="4">
    <source>
        <dbReference type="ARBA" id="ARBA00023002"/>
    </source>
</evidence>
<dbReference type="FunFam" id="3.40.50.720:FF:000022">
    <property type="entry name" value="Cinnamyl alcohol dehydrogenase"/>
    <property type="match status" value="1"/>
</dbReference>
<dbReference type="SUPFAM" id="SSF50129">
    <property type="entry name" value="GroES-like"/>
    <property type="match status" value="1"/>
</dbReference>
<dbReference type="InterPro" id="IPR011032">
    <property type="entry name" value="GroES-like_sf"/>
</dbReference>
<dbReference type="eggNOG" id="COG1064">
    <property type="taxonomic scope" value="Bacteria"/>
</dbReference>
<dbReference type="AlphaFoldDB" id="A0A059GAC8"/>
<dbReference type="PROSITE" id="PS00059">
    <property type="entry name" value="ADH_ZINC"/>
    <property type="match status" value="1"/>
</dbReference>
<dbReference type="InterPro" id="IPR002328">
    <property type="entry name" value="ADH_Zn_CS"/>
</dbReference>
<dbReference type="InterPro" id="IPR020843">
    <property type="entry name" value="ER"/>
</dbReference>
<keyword evidence="8" id="KW-1185">Reference proteome</keyword>
<evidence type="ECO:0000256" key="2">
    <source>
        <dbReference type="ARBA" id="ARBA00022723"/>
    </source>
</evidence>
<evidence type="ECO:0000259" key="6">
    <source>
        <dbReference type="SMART" id="SM00829"/>
    </source>
</evidence>
<accession>A0A059GAC8</accession>
<dbReference type="GO" id="GO:0008106">
    <property type="term" value="F:alcohol dehydrogenase (NADP+) activity"/>
    <property type="evidence" value="ECO:0007669"/>
    <property type="project" value="UniProtKB-ARBA"/>
</dbReference>
<dbReference type="EMBL" id="ARYL01000004">
    <property type="protein sequence ID" value="KDA03694.1"/>
    <property type="molecule type" value="Genomic_DNA"/>
</dbReference>
<dbReference type="InterPro" id="IPR013154">
    <property type="entry name" value="ADH-like_N"/>
</dbReference>
<dbReference type="GO" id="GO:0008270">
    <property type="term" value="F:zinc ion binding"/>
    <property type="evidence" value="ECO:0007669"/>
    <property type="project" value="InterPro"/>
</dbReference>
<sequence>MQVAAYAAKSPEAPVEPLEITRRDLQPNDVLIDITWCGVCHSDIHTARNEWGRTKYPIVPGHEIVGKVSATGANVRKHKVGDTVGVGCLVDACLTCGACHDGDEQYCEKGSTGTYGGTEPVIGGQTHGGYSKQIVVRDEFVLKVSDRLNPAEVAPLLCAGITSWSPLKHWNVKAGDKVGVIGLGGLGHMGVKFAVAMGCEVVMITTSEEKGTDAKRLGAHDVLVSTDRDAMKAQRGSFDFLLNTVPVKHDLNPYLMLLGRNGTMVIVGAIEPLEPMHGGLLLSGRKRVAGSGIGGIAETQEMLDFCAEHGVTSDIEVIAMKDINAAYDRVVKGDVKYRFVIDMATL</sequence>
<dbReference type="SMART" id="SM00829">
    <property type="entry name" value="PKS_ER"/>
    <property type="match status" value="1"/>
</dbReference>
<protein>
    <submittedName>
        <fullName evidence="7">Mannitol dehydrogenase</fullName>
    </submittedName>
</protein>
<evidence type="ECO:0000256" key="3">
    <source>
        <dbReference type="ARBA" id="ARBA00022833"/>
    </source>
</evidence>
<keyword evidence="2 5" id="KW-0479">Metal-binding</keyword>
<evidence type="ECO:0000313" key="8">
    <source>
        <dbReference type="Proteomes" id="UP000024942"/>
    </source>
</evidence>
<dbReference type="Gene3D" id="3.40.50.720">
    <property type="entry name" value="NAD(P)-binding Rossmann-like Domain"/>
    <property type="match status" value="1"/>
</dbReference>
<evidence type="ECO:0000313" key="7">
    <source>
        <dbReference type="EMBL" id="KDA03694.1"/>
    </source>
</evidence>
<name>A0A059GAC8_9PROT</name>
<dbReference type="PANTHER" id="PTHR42683">
    <property type="entry name" value="ALDEHYDE REDUCTASE"/>
    <property type="match status" value="1"/>
</dbReference>
<reference evidence="7 8" key="1">
    <citation type="journal article" date="2014" name="Antonie Van Leeuwenhoek">
        <title>Hyphomonas beringensis sp. nov. and Hyphomonas chukchiensis sp. nov., isolated from surface seawater of the Bering Sea and Chukchi Sea.</title>
        <authorList>
            <person name="Li C."/>
            <person name="Lai Q."/>
            <person name="Li G."/>
            <person name="Dong C."/>
            <person name="Wang J."/>
            <person name="Liao Y."/>
            <person name="Shao Z."/>
        </authorList>
    </citation>
    <scope>NUCLEOTIDE SEQUENCE [LARGE SCALE GENOMIC DNA]</scope>
    <source>
        <strain evidence="7 8">SCH89</strain>
    </source>
</reference>
<dbReference type="Gene3D" id="3.90.180.10">
    <property type="entry name" value="Medium-chain alcohol dehydrogenases, catalytic domain"/>
    <property type="match status" value="1"/>
</dbReference>
<dbReference type="STRING" id="1280953.HOC_04417"/>